<sequence length="201" mass="20573">MSSVVIAGDTSGSITLNAPNVAGTTVLTLPTTSGNVLTSASSIANNQLSAGHVLQVVQTVKTDIASVSGTFSSDILSLSITPSSTSNKILLLCSMSFGTDASANYDVIFAFYRNGSKITGASGNSAGVRVTGAFSGAHREQYEMNNGSAFYLDSPASTSSQTYTIRVRCGGTIGINRAIYDADETGTERGISSLIAMEVSG</sequence>
<protein>
    <submittedName>
        <fullName evidence="1">Uncharacterized protein</fullName>
    </submittedName>
</protein>
<proteinExistence type="predicted"/>
<accession>A0A6J5NTX9</accession>
<evidence type="ECO:0000313" key="1">
    <source>
        <dbReference type="EMBL" id="CAB4160505.1"/>
    </source>
</evidence>
<gene>
    <name evidence="1" type="ORF">UFOVP765_9</name>
</gene>
<name>A0A6J5NTX9_9CAUD</name>
<reference evidence="1" key="1">
    <citation type="submission" date="2020-04" db="EMBL/GenBank/DDBJ databases">
        <authorList>
            <person name="Chiriac C."/>
            <person name="Salcher M."/>
            <person name="Ghai R."/>
            <person name="Kavagutti S V."/>
        </authorList>
    </citation>
    <scope>NUCLEOTIDE SEQUENCE</scope>
</reference>
<dbReference type="EMBL" id="LR796703">
    <property type="protein sequence ID" value="CAB4160505.1"/>
    <property type="molecule type" value="Genomic_DNA"/>
</dbReference>
<organism evidence="1">
    <name type="scientific">uncultured Caudovirales phage</name>
    <dbReference type="NCBI Taxonomy" id="2100421"/>
    <lineage>
        <taxon>Viruses</taxon>
        <taxon>Duplodnaviria</taxon>
        <taxon>Heunggongvirae</taxon>
        <taxon>Uroviricota</taxon>
        <taxon>Caudoviricetes</taxon>
        <taxon>Peduoviridae</taxon>
        <taxon>Maltschvirus</taxon>
        <taxon>Maltschvirus maltsch</taxon>
    </lineage>
</organism>